<accession>A0A7E4UWW7</accession>
<proteinExistence type="predicted"/>
<evidence type="ECO:0000256" key="1">
    <source>
        <dbReference type="SAM" id="MobiDB-lite"/>
    </source>
</evidence>
<dbReference type="AlphaFoldDB" id="A0A7E4UWW7"/>
<protein>
    <submittedName>
        <fullName evidence="3">Uncharacterized protein</fullName>
    </submittedName>
</protein>
<evidence type="ECO:0000313" key="3">
    <source>
        <dbReference type="WBParaSite" id="Pan_g13802.t1"/>
    </source>
</evidence>
<reference evidence="2" key="1">
    <citation type="journal article" date="2013" name="Genetics">
        <title>The draft genome and transcriptome of Panagrellus redivivus are shaped by the harsh demands of a free-living lifestyle.</title>
        <authorList>
            <person name="Srinivasan J."/>
            <person name="Dillman A.R."/>
            <person name="Macchietto M.G."/>
            <person name="Heikkinen L."/>
            <person name="Lakso M."/>
            <person name="Fracchia K.M."/>
            <person name="Antoshechkin I."/>
            <person name="Mortazavi A."/>
            <person name="Wong G."/>
            <person name="Sternberg P.W."/>
        </authorList>
    </citation>
    <scope>NUCLEOTIDE SEQUENCE [LARGE SCALE GENOMIC DNA]</scope>
    <source>
        <strain evidence="2">MT8872</strain>
    </source>
</reference>
<name>A0A7E4UWW7_PANRE</name>
<feature type="compositionally biased region" description="Polar residues" evidence="1">
    <location>
        <begin position="1"/>
        <end position="10"/>
    </location>
</feature>
<feature type="region of interest" description="Disordered" evidence="1">
    <location>
        <begin position="1"/>
        <end position="21"/>
    </location>
</feature>
<reference evidence="3" key="2">
    <citation type="submission" date="2020-10" db="UniProtKB">
        <authorList>
            <consortium name="WormBaseParasite"/>
        </authorList>
    </citation>
    <scope>IDENTIFICATION</scope>
</reference>
<dbReference type="Proteomes" id="UP000492821">
    <property type="component" value="Unassembled WGS sequence"/>
</dbReference>
<organism evidence="2 3">
    <name type="scientific">Panagrellus redivivus</name>
    <name type="common">Microworm</name>
    <dbReference type="NCBI Taxonomy" id="6233"/>
    <lineage>
        <taxon>Eukaryota</taxon>
        <taxon>Metazoa</taxon>
        <taxon>Ecdysozoa</taxon>
        <taxon>Nematoda</taxon>
        <taxon>Chromadorea</taxon>
        <taxon>Rhabditida</taxon>
        <taxon>Tylenchina</taxon>
        <taxon>Panagrolaimomorpha</taxon>
        <taxon>Panagrolaimoidea</taxon>
        <taxon>Panagrolaimidae</taxon>
        <taxon>Panagrellus</taxon>
    </lineage>
</organism>
<keyword evidence="2" id="KW-1185">Reference proteome</keyword>
<sequence>MVTLLTSTGNRELDAGRMPGTNTSNLAETLVGLARKLLGVPTASDTLETVTLGDTDNVDELVLVEDLLNGDLLLEVLTSEVNLLGDGTTVELDLDDVGLLVAATEDLLLGVRDDADGRAVLLDLGKVGFDGLLAFIILPLLGGLGKRTLLGLVPRHRIHLEFIILISIQD</sequence>
<dbReference type="WBParaSite" id="Pan_g13802.t1">
    <property type="protein sequence ID" value="Pan_g13802.t1"/>
    <property type="gene ID" value="Pan_g13802"/>
</dbReference>
<evidence type="ECO:0000313" key="2">
    <source>
        <dbReference type="Proteomes" id="UP000492821"/>
    </source>
</evidence>